<dbReference type="GO" id="GO:0003677">
    <property type="term" value="F:DNA binding"/>
    <property type="evidence" value="ECO:0007669"/>
    <property type="project" value="InterPro"/>
</dbReference>
<proteinExistence type="predicted"/>
<dbReference type="Gene3D" id="1.10.260.40">
    <property type="entry name" value="lambda repressor-like DNA-binding domains"/>
    <property type="match status" value="1"/>
</dbReference>
<dbReference type="EMBL" id="JABAGV010000026">
    <property type="protein sequence ID" value="MBC2475356.1"/>
    <property type="molecule type" value="Genomic_DNA"/>
</dbReference>
<evidence type="ECO:0000259" key="2">
    <source>
        <dbReference type="PROSITE" id="PS50943"/>
    </source>
</evidence>
<gene>
    <name evidence="3" type="ORF">HGI39_11650</name>
</gene>
<dbReference type="InterPro" id="IPR010982">
    <property type="entry name" value="Lambda_DNA-bd_dom_sf"/>
</dbReference>
<dbReference type="AlphaFoldDB" id="A0AAW3W911"/>
<dbReference type="InterPro" id="IPR001387">
    <property type="entry name" value="Cro/C1-type_HTH"/>
</dbReference>
<dbReference type="Pfam" id="PF13560">
    <property type="entry name" value="HTH_31"/>
    <property type="match status" value="1"/>
</dbReference>
<keyword evidence="1" id="KW-0175">Coiled coil</keyword>
<sequence length="143" mass="16262">MKITPIRIRRMNAGLDSNAAVEALGISQSTFYKLEQGWTNPGIQLIVRLAKVYKCTTDEIFNDLNIIGLDNEEKINMLVNEIQESHISRNLLAQNDNIEDVGANLNPLSPVERQRLEARIKELEIEIEIYKSKIKNAKMALNL</sequence>
<dbReference type="SUPFAM" id="SSF47413">
    <property type="entry name" value="lambda repressor-like DNA-binding domains"/>
    <property type="match status" value="1"/>
</dbReference>
<name>A0AAW3W911_CLOBE</name>
<dbReference type="Proteomes" id="UP001194098">
    <property type="component" value="Unassembled WGS sequence"/>
</dbReference>
<accession>A0AAW3W911</accession>
<dbReference type="CDD" id="cd00093">
    <property type="entry name" value="HTH_XRE"/>
    <property type="match status" value="1"/>
</dbReference>
<organism evidence="3 4">
    <name type="scientific">Clostridium beijerinckii</name>
    <name type="common">Clostridium MP</name>
    <dbReference type="NCBI Taxonomy" id="1520"/>
    <lineage>
        <taxon>Bacteria</taxon>
        <taxon>Bacillati</taxon>
        <taxon>Bacillota</taxon>
        <taxon>Clostridia</taxon>
        <taxon>Eubacteriales</taxon>
        <taxon>Clostridiaceae</taxon>
        <taxon>Clostridium</taxon>
    </lineage>
</organism>
<reference evidence="3" key="1">
    <citation type="submission" date="2020-04" db="EMBL/GenBank/DDBJ databases">
        <authorList>
            <person name="Brown S."/>
        </authorList>
    </citation>
    <scope>NUCLEOTIDE SEQUENCE</scope>
    <source>
        <strain evidence="3">DJ015</strain>
    </source>
</reference>
<reference evidence="3" key="2">
    <citation type="journal article" date="2022" name="Nat. Biotechnol.">
        <title>Carbon-negative production of acetone and isopropanol by gas fermentation at industrial pilot scale.</title>
        <authorList>
            <person name="Liew F.E."/>
            <person name="Nogle R."/>
            <person name="Abdalla T."/>
            <person name="Rasor B.J."/>
            <person name="Canter C."/>
            <person name="Jensen R.O."/>
            <person name="Wang L."/>
            <person name="Strutz J."/>
            <person name="Chirania P."/>
            <person name="De Tissera S."/>
            <person name="Mueller A.P."/>
            <person name="Ruan Z."/>
            <person name="Gao A."/>
            <person name="Tran L."/>
            <person name="Engle N.L."/>
            <person name="Bromley J.C."/>
            <person name="Daniell J."/>
            <person name="Conrado R."/>
            <person name="Tschaplinski T.J."/>
            <person name="Giannone R.J."/>
            <person name="Hettich R.L."/>
            <person name="Karim A.S."/>
            <person name="Simpson S.D."/>
            <person name="Brown S.D."/>
            <person name="Leang C."/>
            <person name="Jewett M.C."/>
            <person name="Kopke M."/>
        </authorList>
    </citation>
    <scope>NUCLEOTIDE SEQUENCE</scope>
    <source>
        <strain evidence="3">DJ015</strain>
    </source>
</reference>
<comment type="caution">
    <text evidence="3">The sequence shown here is derived from an EMBL/GenBank/DDBJ whole genome shotgun (WGS) entry which is preliminary data.</text>
</comment>
<dbReference type="PROSITE" id="PS50943">
    <property type="entry name" value="HTH_CROC1"/>
    <property type="match status" value="1"/>
</dbReference>
<feature type="coiled-coil region" evidence="1">
    <location>
        <begin position="113"/>
        <end position="140"/>
    </location>
</feature>
<evidence type="ECO:0000313" key="3">
    <source>
        <dbReference type="EMBL" id="MBC2475356.1"/>
    </source>
</evidence>
<dbReference type="SMART" id="SM00530">
    <property type="entry name" value="HTH_XRE"/>
    <property type="match status" value="1"/>
</dbReference>
<protein>
    <submittedName>
        <fullName evidence="3">Helix-turn-helix domain-containing protein</fullName>
    </submittedName>
</protein>
<evidence type="ECO:0000313" key="4">
    <source>
        <dbReference type="Proteomes" id="UP001194098"/>
    </source>
</evidence>
<feature type="domain" description="HTH cro/C1-type" evidence="2">
    <location>
        <begin position="6"/>
        <end position="60"/>
    </location>
</feature>
<evidence type="ECO:0000256" key="1">
    <source>
        <dbReference type="SAM" id="Coils"/>
    </source>
</evidence>